<dbReference type="Proteomes" id="UP000245765">
    <property type="component" value="Unassembled WGS sequence"/>
</dbReference>
<feature type="chain" id="PRO_5016334515" evidence="7">
    <location>
        <begin position="22"/>
        <end position="106"/>
    </location>
</feature>
<keyword evidence="5 6" id="KW-0408">Iron</keyword>
<keyword evidence="10" id="KW-1185">Reference proteome</keyword>
<gene>
    <name evidence="9" type="ORF">DFH01_23805</name>
</gene>
<accession>A0A317FA12</accession>
<evidence type="ECO:0000256" key="1">
    <source>
        <dbReference type="ARBA" id="ARBA00022448"/>
    </source>
</evidence>
<feature type="signal peptide" evidence="7">
    <location>
        <begin position="1"/>
        <end position="21"/>
    </location>
</feature>
<evidence type="ECO:0000256" key="4">
    <source>
        <dbReference type="ARBA" id="ARBA00022982"/>
    </source>
</evidence>
<dbReference type="PANTHER" id="PTHR37823:SF1">
    <property type="entry name" value="CYTOCHROME C-553-LIKE"/>
    <property type="match status" value="1"/>
</dbReference>
<evidence type="ECO:0000256" key="7">
    <source>
        <dbReference type="SAM" id="SignalP"/>
    </source>
</evidence>
<protein>
    <submittedName>
        <fullName evidence="9">Cystathionine beta-lyase</fullName>
    </submittedName>
</protein>
<dbReference type="GO" id="GO:0009055">
    <property type="term" value="F:electron transfer activity"/>
    <property type="evidence" value="ECO:0007669"/>
    <property type="project" value="InterPro"/>
</dbReference>
<evidence type="ECO:0000256" key="2">
    <source>
        <dbReference type="ARBA" id="ARBA00022617"/>
    </source>
</evidence>
<dbReference type="GO" id="GO:0046872">
    <property type="term" value="F:metal ion binding"/>
    <property type="evidence" value="ECO:0007669"/>
    <property type="project" value="UniProtKB-KW"/>
</dbReference>
<keyword evidence="7" id="KW-0732">Signal</keyword>
<dbReference type="InterPro" id="IPR036909">
    <property type="entry name" value="Cyt_c-like_dom_sf"/>
</dbReference>
<keyword evidence="9" id="KW-0456">Lyase</keyword>
<dbReference type="GO" id="GO:0016829">
    <property type="term" value="F:lyase activity"/>
    <property type="evidence" value="ECO:0007669"/>
    <property type="project" value="UniProtKB-KW"/>
</dbReference>
<dbReference type="Pfam" id="PF00034">
    <property type="entry name" value="Cytochrom_C"/>
    <property type="match status" value="1"/>
</dbReference>
<dbReference type="Gene3D" id="1.10.760.10">
    <property type="entry name" value="Cytochrome c-like domain"/>
    <property type="match status" value="1"/>
</dbReference>
<keyword evidence="2 6" id="KW-0349">Heme</keyword>
<dbReference type="AlphaFoldDB" id="A0A317FA12"/>
<dbReference type="PROSITE" id="PS51007">
    <property type="entry name" value="CYTC"/>
    <property type="match status" value="1"/>
</dbReference>
<dbReference type="EMBL" id="QGNA01000006">
    <property type="protein sequence ID" value="PWS34759.1"/>
    <property type="molecule type" value="Genomic_DNA"/>
</dbReference>
<dbReference type="GO" id="GO:0020037">
    <property type="term" value="F:heme binding"/>
    <property type="evidence" value="ECO:0007669"/>
    <property type="project" value="InterPro"/>
</dbReference>
<evidence type="ECO:0000256" key="6">
    <source>
        <dbReference type="PROSITE-ProRule" id="PRU00433"/>
    </source>
</evidence>
<dbReference type="OrthoDB" id="7873796at2"/>
<evidence type="ECO:0000313" key="9">
    <source>
        <dbReference type="EMBL" id="PWS34759.1"/>
    </source>
</evidence>
<name>A0A317FA12_9PROT</name>
<dbReference type="InterPro" id="IPR051811">
    <property type="entry name" value="Cytochrome_c550/c551-like"/>
</dbReference>
<dbReference type="SUPFAM" id="SSF46626">
    <property type="entry name" value="Cytochrome c"/>
    <property type="match status" value="1"/>
</dbReference>
<evidence type="ECO:0000256" key="3">
    <source>
        <dbReference type="ARBA" id="ARBA00022723"/>
    </source>
</evidence>
<keyword evidence="4" id="KW-0249">Electron transport</keyword>
<evidence type="ECO:0000259" key="8">
    <source>
        <dbReference type="PROSITE" id="PS51007"/>
    </source>
</evidence>
<keyword evidence="3 6" id="KW-0479">Metal-binding</keyword>
<proteinExistence type="predicted"/>
<sequence>MTLPRALPLLAVLIGAAGASAQEGRPQAGRTFAEANCARCHAIGATGTSALPAAPAFRDLHRRYPVDQLAEALAEGIGTGHAAMPEFQLEPAQIADLLAYLRTLRR</sequence>
<evidence type="ECO:0000256" key="5">
    <source>
        <dbReference type="ARBA" id="ARBA00023004"/>
    </source>
</evidence>
<comment type="caution">
    <text evidence="9">The sequence shown here is derived from an EMBL/GenBank/DDBJ whole genome shotgun (WGS) entry which is preliminary data.</text>
</comment>
<feature type="domain" description="Cytochrome c" evidence="8">
    <location>
        <begin position="24"/>
        <end position="105"/>
    </location>
</feature>
<organism evidence="9 10">
    <name type="scientific">Falsiroseomonas bella</name>
    <dbReference type="NCBI Taxonomy" id="2184016"/>
    <lineage>
        <taxon>Bacteria</taxon>
        <taxon>Pseudomonadati</taxon>
        <taxon>Pseudomonadota</taxon>
        <taxon>Alphaproteobacteria</taxon>
        <taxon>Acetobacterales</taxon>
        <taxon>Roseomonadaceae</taxon>
        <taxon>Falsiroseomonas</taxon>
    </lineage>
</organism>
<dbReference type="PANTHER" id="PTHR37823">
    <property type="entry name" value="CYTOCHROME C-553-LIKE"/>
    <property type="match status" value="1"/>
</dbReference>
<reference evidence="10" key="1">
    <citation type="submission" date="2018-05" db="EMBL/GenBank/DDBJ databases">
        <authorList>
            <person name="Du Z."/>
            <person name="Wang X."/>
        </authorList>
    </citation>
    <scope>NUCLEOTIDE SEQUENCE [LARGE SCALE GENOMIC DNA]</scope>
    <source>
        <strain evidence="10">CQN31</strain>
    </source>
</reference>
<evidence type="ECO:0000313" key="10">
    <source>
        <dbReference type="Proteomes" id="UP000245765"/>
    </source>
</evidence>
<dbReference type="InterPro" id="IPR009056">
    <property type="entry name" value="Cyt_c-like_dom"/>
</dbReference>
<keyword evidence="1" id="KW-0813">Transport</keyword>